<dbReference type="OrthoDB" id="5851513at2759"/>
<dbReference type="STRING" id="31234.E3LIX1"/>
<organism evidence="3">
    <name type="scientific">Caenorhabditis remanei</name>
    <name type="common">Caenorhabditis vulgaris</name>
    <dbReference type="NCBI Taxonomy" id="31234"/>
    <lineage>
        <taxon>Eukaryota</taxon>
        <taxon>Metazoa</taxon>
        <taxon>Ecdysozoa</taxon>
        <taxon>Nematoda</taxon>
        <taxon>Chromadorea</taxon>
        <taxon>Rhabditida</taxon>
        <taxon>Rhabditina</taxon>
        <taxon>Rhabditomorpha</taxon>
        <taxon>Rhabditoidea</taxon>
        <taxon>Rhabditidae</taxon>
        <taxon>Peloderinae</taxon>
        <taxon>Caenorhabditis</taxon>
    </lineage>
</organism>
<dbReference type="PANTHER" id="PTHR47324:SF4">
    <property type="entry name" value="EGF-LIKE DOMAIN-CONTAINING PROTEIN"/>
    <property type="match status" value="1"/>
</dbReference>
<protein>
    <recommendedName>
        <fullName evidence="1">EGF-like domain-containing protein</fullName>
    </recommendedName>
</protein>
<proteinExistence type="predicted"/>
<evidence type="ECO:0000259" key="1">
    <source>
        <dbReference type="PROSITE" id="PS01186"/>
    </source>
</evidence>
<dbReference type="InParanoid" id="E3LIX1"/>
<keyword evidence="3" id="KW-1185">Reference proteome</keyword>
<feature type="domain" description="EGF-like" evidence="1">
    <location>
        <begin position="11"/>
        <end position="22"/>
    </location>
</feature>
<dbReference type="AlphaFoldDB" id="E3LIX1"/>
<dbReference type="HOGENOM" id="CLU_299616_0_0_1"/>
<dbReference type="eggNOG" id="ENOG502RT5M">
    <property type="taxonomic scope" value="Eukaryota"/>
</dbReference>
<accession>E3LIX1</accession>
<dbReference type="InterPro" id="IPR053295">
    <property type="entry name" value="Innate_immunity_reg"/>
</dbReference>
<dbReference type="InterPro" id="IPR000742">
    <property type="entry name" value="EGF"/>
</dbReference>
<gene>
    <name evidence="2" type="ORF">CRE_09448</name>
</gene>
<dbReference type="OMA" id="KFGRCIC"/>
<sequence>MRFSVPDKNRCACAPGWYDKYCGLRGCMPPNEDHVNIDLRSLIIVFNTKTSMKSQMTKDANGVYDNWIESFIVYGFVNVQSQLIVQSKFMYSADDVVNFLNSFTLYDGDDTQPVITAVQAAQQTFPKQRSHATVLVFTDSPSSDATPWSHRFTDQNPEQLVLQISLLWKSRYTFFLSLPAGTDYTSNGVDVYRRLALTNHGDTFFIQDINDFTKVLLSVIGSQYYSENVAVAYGKTDDETLTTYVDNEGDIVYFLITIDPSTSKFYQFSKFQAILILESTLPTMAGVNLYADGPSYRVSILKVSYILSAKFQLYTRPSKIGDTVTISNTPGSKYNYRMFLQSKRTLMIFYNDDMYIDVGNGMPVIGVGMSATMQTYNFPDFESSSYELRTFDGRFLREKIYSYVRPQLDCTFLYGFPSWDSGNCPPGPATSVHVFYYNGYKQQRVSTAYCITSNHNPQDTYFHNILKSPQDIYSMAREKHELQMVNEISQDDVLQCKERSIDAINDPRLKEAKQLIFILEQHMDNAQIYKTLAKEINQIIYLTNATNADTFDWEFTLISHDSAESHVILSAYNPIDFGEKFQKFVTNLQLLNNLDNTMGLLSIVQAQKITLRPTAQVYYFTNQAVKTVQNVARTWDIVSRNMEVNFITIADGVTTEIFALPKELELIQKMTNGRIIPITKTETTLLPLFGDMIGVTALTTDNEQYVSQFQTSKIFQQTIIQNCHDTPLVINGFFEDGADYSVVQVVGTGLKTFQMQDSNGAIVGVTDYITYQNPNFVSMRVDKSKFASGVWKISALTATGGCQITVRHRTTVGMLLGFTSSNTDDATVTSQIITQRSKLDSLPLYAAMKVTDGIIPTNLEIRELSLKRVLEMITKFPEIVNRKRYDQPQSYTNSTVIQRDSNSCTYNLLSESIVVPKNELTTWTVTAYNTAGKLLLHRIFYYYQHLPSDASVCHGGETDKFGRCICPYMYTGEYCWDRLCVPPAT</sequence>
<dbReference type="PANTHER" id="PTHR47324">
    <property type="entry name" value="PROTEIN IRG-7-RELATED"/>
    <property type="match status" value="1"/>
</dbReference>
<dbReference type="PROSITE" id="PS01186">
    <property type="entry name" value="EGF_2"/>
    <property type="match status" value="1"/>
</dbReference>
<reference evidence="2" key="1">
    <citation type="submission" date="2007-07" db="EMBL/GenBank/DDBJ databases">
        <title>PCAP assembly of the Caenorhabditis remanei genome.</title>
        <authorList>
            <consortium name="The Caenorhabditis remanei Sequencing Consortium"/>
            <person name="Wilson R.K."/>
        </authorList>
    </citation>
    <scope>NUCLEOTIDE SEQUENCE [LARGE SCALE GENOMIC DNA]</scope>
    <source>
        <strain evidence="2">PB4641</strain>
    </source>
</reference>
<name>E3LIX1_CAERE</name>
<dbReference type="FunCoup" id="E3LIX1">
    <property type="interactions" value="399"/>
</dbReference>
<evidence type="ECO:0000313" key="2">
    <source>
        <dbReference type="EMBL" id="EFO95004.1"/>
    </source>
</evidence>
<dbReference type="Proteomes" id="UP000008281">
    <property type="component" value="Unassembled WGS sequence"/>
</dbReference>
<evidence type="ECO:0000313" key="3">
    <source>
        <dbReference type="Proteomes" id="UP000008281"/>
    </source>
</evidence>
<dbReference type="EMBL" id="DS268409">
    <property type="protein sequence ID" value="EFO95004.1"/>
    <property type="molecule type" value="Genomic_DNA"/>
</dbReference>